<name>S9Q8F4_9RHOB</name>
<keyword evidence="2" id="KW-1185">Reference proteome</keyword>
<proteinExistence type="predicted"/>
<dbReference type="EMBL" id="APVH01000056">
    <property type="protein sequence ID" value="EPX76307.1"/>
    <property type="molecule type" value="Genomic_DNA"/>
</dbReference>
<reference evidence="2" key="1">
    <citation type="journal article" date="2014" name="Stand. Genomic Sci.">
        <title>Genome sequence of the exopolysaccharide-producing Salipiger mucosus type strain (DSM 16094(T)), a moderately halophilic member of the Roseobacter clade.</title>
        <authorList>
            <person name="Riedel T."/>
            <person name="Spring S."/>
            <person name="Fiebig A."/>
            <person name="Petersen J."/>
            <person name="Kyrpides N.C."/>
            <person name="Goker M."/>
            <person name="Klenk H.P."/>
        </authorList>
    </citation>
    <scope>NUCLEOTIDE SEQUENCE [LARGE SCALE GENOMIC DNA]</scope>
    <source>
        <strain evidence="2">DSM 16094</strain>
    </source>
</reference>
<comment type="caution">
    <text evidence="1">The sequence shown here is derived from an EMBL/GenBank/DDBJ whole genome shotgun (WGS) entry which is preliminary data.</text>
</comment>
<dbReference type="AlphaFoldDB" id="S9Q8F4"/>
<accession>S9Q8F4</accession>
<sequence>MPDRKPLVRIWNKKKSPGHAASRPFIFLQIRKSPFRPRAAVGQISIVNGIRTAPPPRPCGRRRT</sequence>
<evidence type="ECO:0000313" key="1">
    <source>
        <dbReference type="EMBL" id="EPX76307.1"/>
    </source>
</evidence>
<protein>
    <submittedName>
        <fullName evidence="1">Uncharacterized protein</fullName>
    </submittedName>
</protein>
<dbReference type="Proteomes" id="UP000015347">
    <property type="component" value="Unassembled WGS sequence"/>
</dbReference>
<evidence type="ECO:0000313" key="2">
    <source>
        <dbReference type="Proteomes" id="UP000015347"/>
    </source>
</evidence>
<organism evidence="1 2">
    <name type="scientific">Salipiger mucosus DSM 16094</name>
    <dbReference type="NCBI Taxonomy" id="1123237"/>
    <lineage>
        <taxon>Bacteria</taxon>
        <taxon>Pseudomonadati</taxon>
        <taxon>Pseudomonadota</taxon>
        <taxon>Alphaproteobacteria</taxon>
        <taxon>Rhodobacterales</taxon>
        <taxon>Roseobacteraceae</taxon>
        <taxon>Salipiger</taxon>
    </lineage>
</organism>
<dbReference type="HOGENOM" id="CLU_2865263_0_0_5"/>
<gene>
    <name evidence="1" type="ORF">Salmuc_01293</name>
</gene>